<evidence type="ECO:0000256" key="14">
    <source>
        <dbReference type="RuleBase" id="RU000722"/>
    </source>
</evidence>
<evidence type="ECO:0000256" key="4">
    <source>
        <dbReference type="ARBA" id="ARBA00022448"/>
    </source>
</evidence>
<dbReference type="RefSeq" id="XP_003955137.1">
    <property type="nucleotide sequence ID" value="XM_003955088.1"/>
</dbReference>
<dbReference type="InterPro" id="IPR009081">
    <property type="entry name" value="PP-bd_ACP"/>
</dbReference>
<dbReference type="EMBL" id="HE650821">
    <property type="protein sequence ID" value="CCF56002.1"/>
    <property type="molecule type" value="Genomic_DNA"/>
</dbReference>
<dbReference type="SUPFAM" id="SSF47336">
    <property type="entry name" value="ACP-like"/>
    <property type="match status" value="1"/>
</dbReference>
<dbReference type="InParanoid" id="H2ANQ2"/>
<evidence type="ECO:0000259" key="15">
    <source>
        <dbReference type="PROSITE" id="PS50075"/>
    </source>
</evidence>
<evidence type="ECO:0000313" key="17">
    <source>
        <dbReference type="Proteomes" id="UP000005220"/>
    </source>
</evidence>
<dbReference type="Proteomes" id="UP000005220">
    <property type="component" value="Chromosome 1"/>
</dbReference>
<dbReference type="STRING" id="1071382.H2ANQ2"/>
<dbReference type="HOGENOM" id="CLU_108696_0_2_1"/>
<evidence type="ECO:0000256" key="10">
    <source>
        <dbReference type="ARBA" id="ARBA00022982"/>
    </source>
</evidence>
<evidence type="ECO:0000313" key="16">
    <source>
        <dbReference type="EMBL" id="CCF56002.1"/>
    </source>
</evidence>
<evidence type="ECO:0000256" key="5">
    <source>
        <dbReference type="ARBA" id="ARBA00022450"/>
    </source>
</evidence>
<dbReference type="KEGG" id="kaf:KAFR_0A05670"/>
<dbReference type="PANTHER" id="PTHR20863">
    <property type="entry name" value="ACYL CARRIER PROTEIN"/>
    <property type="match status" value="1"/>
</dbReference>
<accession>H2ANQ2</accession>
<dbReference type="NCBIfam" id="TIGR00517">
    <property type="entry name" value="acyl_carrier"/>
    <property type="match status" value="1"/>
</dbReference>
<dbReference type="InterPro" id="IPR006162">
    <property type="entry name" value="Ppantetheine_attach_site"/>
</dbReference>
<comment type="function">
    <text evidence="14">Carrier of the growing fatty acid chain in fatty acid biosynthesis.</text>
</comment>
<dbReference type="PROSITE" id="PS50075">
    <property type="entry name" value="CARRIER"/>
    <property type="match status" value="1"/>
</dbReference>
<keyword evidence="10" id="KW-0249">Electron transport</keyword>
<organism evidence="16 17">
    <name type="scientific">Kazachstania africana (strain ATCC 22294 / BCRC 22015 / CBS 2517 / CECT 1963 / NBRC 1671 / NRRL Y-8276)</name>
    <name type="common">Yeast</name>
    <name type="synonym">Kluyveromyces africanus</name>
    <dbReference type="NCBI Taxonomy" id="1071382"/>
    <lineage>
        <taxon>Eukaryota</taxon>
        <taxon>Fungi</taxon>
        <taxon>Dikarya</taxon>
        <taxon>Ascomycota</taxon>
        <taxon>Saccharomycotina</taxon>
        <taxon>Saccharomycetes</taxon>
        <taxon>Saccharomycetales</taxon>
        <taxon>Saccharomycetaceae</taxon>
        <taxon>Kazachstania</taxon>
    </lineage>
</organism>
<keyword evidence="8" id="KW-0276">Fatty acid metabolism</keyword>
<sequence>MSSQKLARSTAIGNYNWSSLSQRFYATSNKLNKKEVVTRIADVIKSFNVDNKQLTNKSVTEATSYYDDLGLDSLDTVELLVNIEEEFEIEIPDDVADNLKTVGETAKYVMSNPEST</sequence>
<keyword evidence="17" id="KW-1185">Reference proteome</keyword>
<evidence type="ECO:0000256" key="6">
    <source>
        <dbReference type="ARBA" id="ARBA00022516"/>
    </source>
</evidence>
<protein>
    <recommendedName>
        <fullName evidence="14">Acyl carrier protein</fullName>
    </recommendedName>
</protein>
<dbReference type="eggNOG" id="KOG1748">
    <property type="taxonomic scope" value="Eukaryota"/>
</dbReference>
<evidence type="ECO:0000256" key="12">
    <source>
        <dbReference type="ARBA" id="ARBA00023128"/>
    </source>
</evidence>
<evidence type="ECO:0000256" key="13">
    <source>
        <dbReference type="ARBA" id="ARBA00023160"/>
    </source>
</evidence>
<dbReference type="AlphaFoldDB" id="H2ANQ2"/>
<dbReference type="FunFam" id="1.10.1200.10:FF:000003">
    <property type="entry name" value="Acyl carrier protein"/>
    <property type="match status" value="1"/>
</dbReference>
<dbReference type="PROSITE" id="PS00012">
    <property type="entry name" value="PHOSPHOPANTETHEINE"/>
    <property type="match status" value="1"/>
</dbReference>
<evidence type="ECO:0000256" key="2">
    <source>
        <dbReference type="ARBA" id="ARBA00005194"/>
    </source>
</evidence>
<dbReference type="InterPro" id="IPR003231">
    <property type="entry name" value="ACP"/>
</dbReference>
<evidence type="ECO:0000256" key="9">
    <source>
        <dbReference type="ARBA" id="ARBA00022946"/>
    </source>
</evidence>
<evidence type="ECO:0000256" key="7">
    <source>
        <dbReference type="ARBA" id="ARBA00022553"/>
    </source>
</evidence>
<keyword evidence="13 14" id="KW-0275">Fatty acid biosynthesis</keyword>
<dbReference type="GeneID" id="13886072"/>
<keyword evidence="6 14" id="KW-0444">Lipid biosynthesis</keyword>
<dbReference type="Pfam" id="PF00550">
    <property type="entry name" value="PP-binding"/>
    <property type="match status" value="1"/>
</dbReference>
<evidence type="ECO:0000256" key="11">
    <source>
        <dbReference type="ARBA" id="ARBA00023098"/>
    </source>
</evidence>
<keyword evidence="11" id="KW-0443">Lipid metabolism</keyword>
<keyword evidence="7" id="KW-0597">Phosphoprotein</keyword>
<feature type="domain" description="Carrier" evidence="15">
    <location>
        <begin position="34"/>
        <end position="113"/>
    </location>
</feature>
<dbReference type="Gene3D" id="1.10.1200.10">
    <property type="entry name" value="ACP-like"/>
    <property type="match status" value="1"/>
</dbReference>
<name>H2ANQ2_KAZAF</name>
<keyword evidence="5 14" id="KW-0596">Phosphopantetheine</keyword>
<dbReference type="PANTHER" id="PTHR20863:SF28">
    <property type="entry name" value="ACYL CARRIER PROTEIN, MITOCHONDRIAL"/>
    <property type="match status" value="1"/>
</dbReference>
<gene>
    <name evidence="16" type="primary">KAFR0A05670</name>
    <name evidence="16" type="ORF">KAFR_0A05670</name>
</gene>
<comment type="similarity">
    <text evidence="3">Belongs to the acyl carrier protein (ACP) family.</text>
</comment>
<evidence type="ECO:0000256" key="1">
    <source>
        <dbReference type="ARBA" id="ARBA00004173"/>
    </source>
</evidence>
<comment type="subcellular location">
    <subcellularLocation>
        <location evidence="1">Mitochondrion</location>
    </subcellularLocation>
</comment>
<keyword evidence="9" id="KW-0809">Transit peptide</keyword>
<dbReference type="InterPro" id="IPR036736">
    <property type="entry name" value="ACP-like_sf"/>
</dbReference>
<dbReference type="GO" id="GO:0000036">
    <property type="term" value="F:acyl carrier activity"/>
    <property type="evidence" value="ECO:0007669"/>
    <property type="project" value="TreeGrafter"/>
</dbReference>
<keyword evidence="12" id="KW-0496">Mitochondrion</keyword>
<keyword evidence="4" id="KW-0813">Transport</keyword>
<dbReference type="GO" id="GO:0000035">
    <property type="term" value="F:acyl binding"/>
    <property type="evidence" value="ECO:0007669"/>
    <property type="project" value="TreeGrafter"/>
</dbReference>
<dbReference type="GO" id="GO:0099128">
    <property type="term" value="C:mitochondrial [2Fe-2S] assembly complex"/>
    <property type="evidence" value="ECO:0007669"/>
    <property type="project" value="UniProtKB-ARBA"/>
</dbReference>
<evidence type="ECO:0000256" key="3">
    <source>
        <dbReference type="ARBA" id="ARBA00010930"/>
    </source>
</evidence>
<comment type="pathway">
    <text evidence="2">Lipid metabolism; fatty acid biosynthesis.</text>
</comment>
<reference evidence="16 17" key="1">
    <citation type="journal article" date="2011" name="Proc. Natl. Acad. Sci. U.S.A.">
        <title>Evolutionary erosion of yeast sex chromosomes by mating-type switching accidents.</title>
        <authorList>
            <person name="Gordon J.L."/>
            <person name="Armisen D."/>
            <person name="Proux-Wera E."/>
            <person name="Oheigeartaigh S.S."/>
            <person name="Byrne K.P."/>
            <person name="Wolfe K.H."/>
        </authorList>
    </citation>
    <scope>NUCLEOTIDE SEQUENCE [LARGE SCALE GENOMIC DNA]</scope>
    <source>
        <strain evidence="17">ATCC 22294 / BCRC 22015 / CBS 2517 / CECT 1963 / NBRC 1671 / NRRL Y-8276</strain>
    </source>
</reference>
<proteinExistence type="inferred from homology"/>
<dbReference type="HAMAP" id="MF_01217">
    <property type="entry name" value="Acyl_carrier"/>
    <property type="match status" value="1"/>
</dbReference>
<evidence type="ECO:0000256" key="8">
    <source>
        <dbReference type="ARBA" id="ARBA00022832"/>
    </source>
</evidence>